<keyword evidence="7 8" id="KW-0998">Cell outer membrane</keyword>
<evidence type="ECO:0000313" key="13">
    <source>
        <dbReference type="EMBL" id="EHQ28893.1"/>
    </source>
</evidence>
<accession>H1Y375</accession>
<evidence type="ECO:0000256" key="6">
    <source>
        <dbReference type="ARBA" id="ARBA00023136"/>
    </source>
</evidence>
<evidence type="ECO:0000256" key="9">
    <source>
        <dbReference type="RuleBase" id="RU003357"/>
    </source>
</evidence>
<evidence type="ECO:0000256" key="3">
    <source>
        <dbReference type="ARBA" id="ARBA00022452"/>
    </source>
</evidence>
<dbReference type="InterPro" id="IPR023997">
    <property type="entry name" value="TonB-dep_OMP_SusC/RagA_CS"/>
</dbReference>
<feature type="signal peptide" evidence="10">
    <location>
        <begin position="1"/>
        <end position="28"/>
    </location>
</feature>
<dbReference type="Pfam" id="PF07715">
    <property type="entry name" value="Plug"/>
    <property type="match status" value="1"/>
</dbReference>
<dbReference type="InterPro" id="IPR023996">
    <property type="entry name" value="TonB-dep_OMP_SusC/RagA"/>
</dbReference>
<comment type="similarity">
    <text evidence="8 9">Belongs to the TonB-dependent receptor family.</text>
</comment>
<dbReference type="SUPFAM" id="SSF56935">
    <property type="entry name" value="Porins"/>
    <property type="match status" value="1"/>
</dbReference>
<evidence type="ECO:0000256" key="8">
    <source>
        <dbReference type="PROSITE-ProRule" id="PRU01360"/>
    </source>
</evidence>
<dbReference type="HOGENOM" id="CLU_004317_0_2_10"/>
<evidence type="ECO:0000256" key="2">
    <source>
        <dbReference type="ARBA" id="ARBA00022448"/>
    </source>
</evidence>
<keyword evidence="3 8" id="KW-1134">Transmembrane beta strand</keyword>
<keyword evidence="5 9" id="KW-0798">TonB box</keyword>
<reference evidence="13" key="1">
    <citation type="submission" date="2011-09" db="EMBL/GenBank/DDBJ databases">
        <title>The permanent draft genome of Mucilaginibacter paludis DSM 18603.</title>
        <authorList>
            <consortium name="US DOE Joint Genome Institute (JGI-PGF)"/>
            <person name="Lucas S."/>
            <person name="Han J."/>
            <person name="Lapidus A."/>
            <person name="Bruce D."/>
            <person name="Goodwin L."/>
            <person name="Pitluck S."/>
            <person name="Peters L."/>
            <person name="Kyrpides N."/>
            <person name="Mavromatis K."/>
            <person name="Ivanova N."/>
            <person name="Mikhailova N."/>
            <person name="Held B."/>
            <person name="Detter J.C."/>
            <person name="Tapia R."/>
            <person name="Han C."/>
            <person name="Land M."/>
            <person name="Hauser L."/>
            <person name="Markowitz V."/>
            <person name="Cheng J.-F."/>
            <person name="Hugenholtz P."/>
            <person name="Woyke T."/>
            <person name="Wu D."/>
            <person name="Tindall B."/>
            <person name="Brambilla E."/>
            <person name="Klenk H.-P."/>
            <person name="Eisen J.A."/>
        </authorList>
    </citation>
    <scope>NUCLEOTIDE SEQUENCE [LARGE SCALE GENOMIC DNA]</scope>
    <source>
        <strain evidence="13">DSM 18603</strain>
    </source>
</reference>
<dbReference type="OrthoDB" id="9768177at2"/>
<evidence type="ECO:0000256" key="7">
    <source>
        <dbReference type="ARBA" id="ARBA00023237"/>
    </source>
</evidence>
<dbReference type="STRING" id="714943.Mucpa_4808"/>
<keyword evidence="14" id="KW-1185">Reference proteome</keyword>
<evidence type="ECO:0000259" key="12">
    <source>
        <dbReference type="Pfam" id="PF07715"/>
    </source>
</evidence>
<dbReference type="InterPro" id="IPR036942">
    <property type="entry name" value="Beta-barrel_TonB_sf"/>
</dbReference>
<keyword evidence="13" id="KW-0675">Receptor</keyword>
<dbReference type="GO" id="GO:0009279">
    <property type="term" value="C:cell outer membrane"/>
    <property type="evidence" value="ECO:0007669"/>
    <property type="project" value="UniProtKB-SubCell"/>
</dbReference>
<dbReference type="AlphaFoldDB" id="H1Y375"/>
<keyword evidence="4 8" id="KW-0812">Transmembrane</keyword>
<protein>
    <submittedName>
        <fullName evidence="13">TonB-dependent receptor plug</fullName>
    </submittedName>
</protein>
<dbReference type="InterPro" id="IPR037066">
    <property type="entry name" value="Plug_dom_sf"/>
</dbReference>
<feature type="domain" description="TonB-dependent receptor-like beta-barrel" evidence="11">
    <location>
        <begin position="359"/>
        <end position="820"/>
    </location>
</feature>
<dbReference type="EMBL" id="CM001403">
    <property type="protein sequence ID" value="EHQ28893.1"/>
    <property type="molecule type" value="Genomic_DNA"/>
</dbReference>
<evidence type="ECO:0000256" key="5">
    <source>
        <dbReference type="ARBA" id="ARBA00023077"/>
    </source>
</evidence>
<dbReference type="NCBIfam" id="TIGR04056">
    <property type="entry name" value="OMP_RagA_SusC"/>
    <property type="match status" value="1"/>
</dbReference>
<dbReference type="Pfam" id="PF00593">
    <property type="entry name" value="TonB_dep_Rec_b-barrel"/>
    <property type="match status" value="1"/>
</dbReference>
<comment type="subcellular location">
    <subcellularLocation>
        <location evidence="1 8">Cell outer membrane</location>
        <topology evidence="1 8">Multi-pass membrane protein</topology>
    </subcellularLocation>
</comment>
<evidence type="ECO:0000256" key="10">
    <source>
        <dbReference type="SAM" id="SignalP"/>
    </source>
</evidence>
<dbReference type="Proteomes" id="UP000002774">
    <property type="component" value="Chromosome"/>
</dbReference>
<dbReference type="InterPro" id="IPR000531">
    <property type="entry name" value="Beta-barrel_TonB"/>
</dbReference>
<dbReference type="NCBIfam" id="TIGR04057">
    <property type="entry name" value="SusC_RagA_signa"/>
    <property type="match status" value="1"/>
</dbReference>
<sequence>MKKNRLYLRYKLLFAFFLASAFTLCAHAQTGSIKIKGKVKDAKGIALPGVSIKIKGTQGGAQTSLEGDFVLTAPGNATLVFTFVGFTTQEVPVNNRTVINVVLTDNNQALSEVVVIGYGAQRKADVTSAVTTVKSTDFVTGPVSDAAGLLKGKVAGLTVSTPSGDPNAQSQIMLRGNNSLYGNLGLLYIIDGVPGDLLTVAPEDIAEISVLKDGSSAAIYGVRGSNGVIIITTKHATGSAINQVDYNGNETYSQISKKPDLLTGDDYRRQIAAGTRDPNYDLGSNTNWIKAMSNSFPVSHIHGLTFRGGNDQTNYLASLNYRYNQGIFLKSDHQQITGRVDINHIMLDGKLKFNLGLLQTNFNDHPFNTYDYEQQLKMNPTAPVRMPDGSFYQEPNNFEYQNPVSDIYNTDQPQTSFNSKYNATITYLPVVGLRLSAIGSYTKHGYLNRYFANFDNISTIRDKQNGVADISQGQSVDRYLNLSAEYSKSIGDHRLTLLGGYEYQDNNTFTTQMDNHNFPTDLFGYNDIFTGAALKLGNANMASSQSLTNLISYIGRLTYNYKEKYLLLASLRIDGASQFYGAAHPFGKFPAVQAGWRITKESFMEDQKIFDDLKLRVGYGITGNPPRKSFLAVGLLDYGNSVLYNGQFIQTLSPSQNANPGLRWEEKHETDLGLDYSMFKGLITGTIDAYKRKVTDLLYNFAVPSPPNLYPYTFANAGTMENKGLEVVININAIKKRDFQWTTSFNFSTNSNKLISLSNDIYQTTSDFFTTGNTGDPITTSTNIVRVGRNIGDFYGFKVTGVSSDGKWIYQEPDGTTKPYDQFNHNFNDKQVLGNGIPKYYAGWNNTLHYKDWDFGVTMRGAFGFQILNSLRMNYENTSVTNYNRLKSSEDKVFGTAVLNKTVPLEFNSYYIENGDYWKIDNINLGYTWRKLKSKFVHNPRIYISTVNTFTITKYKGLDPEVDRFGDVNGDSQGLSPGVESRDTYPTVRTFTIGLSASF</sequence>
<keyword evidence="6 8" id="KW-0472">Membrane</keyword>
<organism evidence="13 14">
    <name type="scientific">Mucilaginibacter paludis DSM 18603</name>
    <dbReference type="NCBI Taxonomy" id="714943"/>
    <lineage>
        <taxon>Bacteria</taxon>
        <taxon>Pseudomonadati</taxon>
        <taxon>Bacteroidota</taxon>
        <taxon>Sphingobacteriia</taxon>
        <taxon>Sphingobacteriales</taxon>
        <taxon>Sphingobacteriaceae</taxon>
        <taxon>Mucilaginibacter</taxon>
    </lineage>
</organism>
<keyword evidence="2 8" id="KW-0813">Transport</keyword>
<name>H1Y375_9SPHI</name>
<dbReference type="eggNOG" id="COG1629">
    <property type="taxonomic scope" value="Bacteria"/>
</dbReference>
<dbReference type="RefSeq" id="WP_008509852.1">
    <property type="nucleotide sequence ID" value="NZ_CM001403.1"/>
</dbReference>
<evidence type="ECO:0000313" key="14">
    <source>
        <dbReference type="Proteomes" id="UP000002774"/>
    </source>
</evidence>
<proteinExistence type="inferred from homology"/>
<gene>
    <name evidence="13" type="ORF">Mucpa_4808</name>
</gene>
<dbReference type="PROSITE" id="PS52016">
    <property type="entry name" value="TONB_DEPENDENT_REC_3"/>
    <property type="match status" value="1"/>
</dbReference>
<dbReference type="InterPro" id="IPR008969">
    <property type="entry name" value="CarboxyPept-like_regulatory"/>
</dbReference>
<evidence type="ECO:0000259" key="11">
    <source>
        <dbReference type="Pfam" id="PF00593"/>
    </source>
</evidence>
<keyword evidence="10" id="KW-0732">Signal</keyword>
<dbReference type="Gene3D" id="2.40.170.20">
    <property type="entry name" value="TonB-dependent receptor, beta-barrel domain"/>
    <property type="match status" value="1"/>
</dbReference>
<feature type="chain" id="PRO_5003557013" evidence="10">
    <location>
        <begin position="29"/>
        <end position="999"/>
    </location>
</feature>
<dbReference type="Gene3D" id="2.60.40.1120">
    <property type="entry name" value="Carboxypeptidase-like, regulatory domain"/>
    <property type="match status" value="1"/>
</dbReference>
<dbReference type="SUPFAM" id="SSF49464">
    <property type="entry name" value="Carboxypeptidase regulatory domain-like"/>
    <property type="match status" value="1"/>
</dbReference>
<dbReference type="Gene3D" id="2.170.130.10">
    <property type="entry name" value="TonB-dependent receptor, plug domain"/>
    <property type="match status" value="1"/>
</dbReference>
<evidence type="ECO:0000256" key="4">
    <source>
        <dbReference type="ARBA" id="ARBA00022692"/>
    </source>
</evidence>
<dbReference type="InterPro" id="IPR039426">
    <property type="entry name" value="TonB-dep_rcpt-like"/>
</dbReference>
<dbReference type="Pfam" id="PF13715">
    <property type="entry name" value="CarbopepD_reg_2"/>
    <property type="match status" value="1"/>
</dbReference>
<feature type="domain" description="TonB-dependent receptor plug" evidence="12">
    <location>
        <begin position="123"/>
        <end position="228"/>
    </location>
</feature>
<evidence type="ECO:0000256" key="1">
    <source>
        <dbReference type="ARBA" id="ARBA00004571"/>
    </source>
</evidence>
<dbReference type="InterPro" id="IPR012910">
    <property type="entry name" value="Plug_dom"/>
</dbReference>